<evidence type="ECO:0000313" key="3">
    <source>
        <dbReference type="Proteomes" id="UP001500037"/>
    </source>
</evidence>
<keyword evidence="3" id="KW-1185">Reference proteome</keyword>
<comment type="caution">
    <text evidence="2">The sequence shown here is derived from an EMBL/GenBank/DDBJ whole genome shotgun (WGS) entry which is preliminary data.</text>
</comment>
<dbReference type="InterPro" id="IPR011990">
    <property type="entry name" value="TPR-like_helical_dom_sf"/>
</dbReference>
<name>A0ABP4HFK9_9ACTN</name>
<dbReference type="Pfam" id="PF13374">
    <property type="entry name" value="TPR_10"/>
    <property type="match status" value="2"/>
</dbReference>
<dbReference type="Pfam" id="PF13424">
    <property type="entry name" value="TPR_12"/>
    <property type="match status" value="1"/>
</dbReference>
<reference evidence="3" key="1">
    <citation type="journal article" date="2019" name="Int. J. Syst. Evol. Microbiol.">
        <title>The Global Catalogue of Microorganisms (GCM) 10K type strain sequencing project: providing services to taxonomists for standard genome sequencing and annotation.</title>
        <authorList>
            <consortium name="The Broad Institute Genomics Platform"/>
            <consortium name="The Broad Institute Genome Sequencing Center for Infectious Disease"/>
            <person name="Wu L."/>
            <person name="Ma J."/>
        </authorList>
    </citation>
    <scope>NUCLEOTIDE SEQUENCE [LARGE SCALE GENOMIC DNA]</scope>
    <source>
        <strain evidence="3">JCM 13004</strain>
    </source>
</reference>
<dbReference type="PANTHER" id="PTHR46082">
    <property type="entry name" value="ATP/GTP-BINDING PROTEIN-RELATED"/>
    <property type="match status" value="1"/>
</dbReference>
<sequence>MLSPQDLSRHGRSLIEAGLEALTTGEHGQDLLDELVRTIKWTLNQMSTQGAFEAAAVLSRRIADTLDASVGPHRAATLIARSYLGRALLSCGQFSAAHQTLEETLAGQTALVGADDLETLLTRSFALRARAHFVSQTDVIVQYEEFEADTQRTLGPDDRITLAARNTLALTLRHAGLITKALPLHESVLADRERVLGPTHPDTIRSRANLAMGYLAARRGPAAVELLRRTVADAEERLGERHPETMAYRNNLGQTLRDHGDHGEAIRMLERVLKDREEVLGPDHFDIFPTRIGLASGYIHDGRNDEAYALVTRALALEATGEEPPTATTLGRTYTALNVMYATGRRRQAKRGLRRLHHDTKAVLGSDAELARTIRARVRVHPLLVTVNRWNLASLRIDPRAAQTSAFAVGALFSTLLAGWITGQALLIRIGLLGIGLHLALGLAAVVRVLLSGRSRRRSR</sequence>
<keyword evidence="1" id="KW-0472">Membrane</keyword>
<dbReference type="InterPro" id="IPR053137">
    <property type="entry name" value="NLR-like"/>
</dbReference>
<organism evidence="2 3">
    <name type="scientific">Kitasatospora nipponensis</name>
    <dbReference type="NCBI Taxonomy" id="258049"/>
    <lineage>
        <taxon>Bacteria</taxon>
        <taxon>Bacillati</taxon>
        <taxon>Actinomycetota</taxon>
        <taxon>Actinomycetes</taxon>
        <taxon>Kitasatosporales</taxon>
        <taxon>Streptomycetaceae</taxon>
        <taxon>Kitasatospora</taxon>
    </lineage>
</organism>
<accession>A0ABP4HFK9</accession>
<dbReference type="Proteomes" id="UP001500037">
    <property type="component" value="Unassembled WGS sequence"/>
</dbReference>
<keyword evidence="1" id="KW-0812">Transmembrane</keyword>
<gene>
    <name evidence="2" type="ORF">GCM10009665_58300</name>
</gene>
<proteinExistence type="predicted"/>
<dbReference type="RefSeq" id="WP_344445032.1">
    <property type="nucleotide sequence ID" value="NZ_BAAALF010000141.1"/>
</dbReference>
<dbReference type="PANTHER" id="PTHR46082:SF6">
    <property type="entry name" value="AAA+ ATPASE DOMAIN-CONTAINING PROTEIN-RELATED"/>
    <property type="match status" value="1"/>
</dbReference>
<dbReference type="Gene3D" id="1.25.40.10">
    <property type="entry name" value="Tetratricopeptide repeat domain"/>
    <property type="match status" value="2"/>
</dbReference>
<dbReference type="EMBL" id="BAAALF010000141">
    <property type="protein sequence ID" value="GAA1260742.1"/>
    <property type="molecule type" value="Genomic_DNA"/>
</dbReference>
<feature type="transmembrane region" description="Helical" evidence="1">
    <location>
        <begin position="427"/>
        <end position="451"/>
    </location>
</feature>
<evidence type="ECO:0000256" key="1">
    <source>
        <dbReference type="SAM" id="Phobius"/>
    </source>
</evidence>
<protein>
    <recommendedName>
        <fullName evidence="4">Tetratricopeptide repeat protein</fullName>
    </recommendedName>
</protein>
<evidence type="ECO:0008006" key="4">
    <source>
        <dbReference type="Google" id="ProtNLM"/>
    </source>
</evidence>
<dbReference type="SUPFAM" id="SSF48452">
    <property type="entry name" value="TPR-like"/>
    <property type="match status" value="2"/>
</dbReference>
<evidence type="ECO:0000313" key="2">
    <source>
        <dbReference type="EMBL" id="GAA1260742.1"/>
    </source>
</evidence>
<keyword evidence="1" id="KW-1133">Transmembrane helix</keyword>